<dbReference type="Gene3D" id="3.80.10.10">
    <property type="entry name" value="Ribonuclease Inhibitor"/>
    <property type="match status" value="2"/>
</dbReference>
<name>A0ABD1AG40_CARAN</name>
<dbReference type="Pfam" id="PF13855">
    <property type="entry name" value="LRR_8"/>
    <property type="match status" value="1"/>
</dbReference>
<sequence>MTIMSGLHLLLHFLSVPLLCCSTGSASTIFSLKGLVDCHPRHIQALTQFKNEFDTRGCNHSDISNGVWCDNSTGAVTKLQLTACLSGPLKSNSSLFGFHELRNVDLNHNNFTSSSVPSEFGNLNKLEALSLSFNGFLGQVPSSFSNLSSLSILDLSNNHFSGPLNPNSSLFGLHHLTYLNLAYNNFSSSVPSEFGNLNKLEVLSLYSNGFLGQVPPTISNLTRLTQLHLDDNMLTGSFPPVQNLIKLSYLDLSYNNFSGAIPYSLLTMSVLSHLDLNKNHLTAGSIEVPNSSTSSKLVYLRLGNNHFEGYLRYLRPYISSSSRSFGVSRAADT</sequence>
<protein>
    <submittedName>
        <fullName evidence="2">Receptor like protein 23</fullName>
    </submittedName>
</protein>
<keyword evidence="1" id="KW-0732">Signal</keyword>
<gene>
    <name evidence="2" type="ORF">V5N11_024472</name>
</gene>
<feature type="chain" id="PRO_5044786386" evidence="1">
    <location>
        <begin position="27"/>
        <end position="333"/>
    </location>
</feature>
<dbReference type="Pfam" id="PF00560">
    <property type="entry name" value="LRR_1"/>
    <property type="match status" value="3"/>
</dbReference>
<keyword evidence="3" id="KW-1185">Reference proteome</keyword>
<dbReference type="SUPFAM" id="SSF52058">
    <property type="entry name" value="L domain-like"/>
    <property type="match status" value="1"/>
</dbReference>
<dbReference type="FunFam" id="3.80.10.10:FF:001678">
    <property type="entry name" value="Calmodulin-binding receptor kinase CaMRLK"/>
    <property type="match status" value="1"/>
</dbReference>
<dbReference type="PANTHER" id="PTHR48010:SF44">
    <property type="entry name" value="F16P17.10 PROTEIN"/>
    <property type="match status" value="1"/>
</dbReference>
<dbReference type="InterPro" id="IPR050994">
    <property type="entry name" value="At_inactive_RLKs"/>
</dbReference>
<dbReference type="InterPro" id="IPR001611">
    <property type="entry name" value="Leu-rich_rpt"/>
</dbReference>
<organism evidence="2 3">
    <name type="scientific">Cardamine amara subsp. amara</name>
    <dbReference type="NCBI Taxonomy" id="228776"/>
    <lineage>
        <taxon>Eukaryota</taxon>
        <taxon>Viridiplantae</taxon>
        <taxon>Streptophyta</taxon>
        <taxon>Embryophyta</taxon>
        <taxon>Tracheophyta</taxon>
        <taxon>Spermatophyta</taxon>
        <taxon>Magnoliopsida</taxon>
        <taxon>eudicotyledons</taxon>
        <taxon>Gunneridae</taxon>
        <taxon>Pentapetalae</taxon>
        <taxon>rosids</taxon>
        <taxon>malvids</taxon>
        <taxon>Brassicales</taxon>
        <taxon>Brassicaceae</taxon>
        <taxon>Cardamineae</taxon>
        <taxon>Cardamine</taxon>
    </lineage>
</organism>
<dbReference type="PANTHER" id="PTHR48010">
    <property type="entry name" value="OS05G0588300 PROTEIN"/>
    <property type="match status" value="1"/>
</dbReference>
<evidence type="ECO:0000313" key="3">
    <source>
        <dbReference type="Proteomes" id="UP001558713"/>
    </source>
</evidence>
<evidence type="ECO:0000256" key="1">
    <source>
        <dbReference type="SAM" id="SignalP"/>
    </source>
</evidence>
<proteinExistence type="predicted"/>
<comment type="caution">
    <text evidence="2">The sequence shown here is derived from an EMBL/GenBank/DDBJ whole genome shotgun (WGS) entry which is preliminary data.</text>
</comment>
<dbReference type="InterPro" id="IPR032675">
    <property type="entry name" value="LRR_dom_sf"/>
</dbReference>
<dbReference type="EMBL" id="JBANAX010000512">
    <property type="protein sequence ID" value="KAL1205760.1"/>
    <property type="molecule type" value="Genomic_DNA"/>
</dbReference>
<dbReference type="AlphaFoldDB" id="A0ABD1AG40"/>
<accession>A0ABD1AG40</accession>
<reference evidence="2 3" key="1">
    <citation type="submission" date="2024-04" db="EMBL/GenBank/DDBJ databases">
        <title>Genome assembly C_amara_ONT_v2.</title>
        <authorList>
            <person name="Yant L."/>
            <person name="Moore C."/>
            <person name="Slenker M."/>
        </authorList>
    </citation>
    <scope>NUCLEOTIDE SEQUENCE [LARGE SCALE GENOMIC DNA]</scope>
    <source>
        <tissue evidence="2">Leaf</tissue>
    </source>
</reference>
<keyword evidence="2" id="KW-0675">Receptor</keyword>
<feature type="signal peptide" evidence="1">
    <location>
        <begin position="1"/>
        <end position="26"/>
    </location>
</feature>
<evidence type="ECO:0000313" key="2">
    <source>
        <dbReference type="EMBL" id="KAL1205760.1"/>
    </source>
</evidence>
<dbReference type="Proteomes" id="UP001558713">
    <property type="component" value="Unassembled WGS sequence"/>
</dbReference>